<comment type="caution">
    <text evidence="7">The sequence shown here is derived from an EMBL/GenBank/DDBJ whole genome shotgun (WGS) entry which is preliminary data.</text>
</comment>
<evidence type="ECO:0000313" key="7">
    <source>
        <dbReference type="EMBL" id="KAK9842061.1"/>
    </source>
</evidence>
<keyword evidence="3" id="KW-0808">Transferase</keyword>
<feature type="transmembrane region" description="Helical" evidence="6">
    <location>
        <begin position="58"/>
        <end position="76"/>
    </location>
</feature>
<dbReference type="GO" id="GO:0016757">
    <property type="term" value="F:glycosyltransferase activity"/>
    <property type="evidence" value="ECO:0007669"/>
    <property type="project" value="UniProtKB-KW"/>
</dbReference>
<dbReference type="Pfam" id="PF02485">
    <property type="entry name" value="Branch"/>
    <property type="match status" value="1"/>
</dbReference>
<keyword evidence="8" id="KW-1185">Reference proteome</keyword>
<evidence type="ECO:0000256" key="4">
    <source>
        <dbReference type="ARBA" id="ARBA00023136"/>
    </source>
</evidence>
<evidence type="ECO:0000256" key="5">
    <source>
        <dbReference type="ARBA" id="ARBA00023180"/>
    </source>
</evidence>
<protein>
    <recommendedName>
        <fullName evidence="9">Nucleotide-diphospho-sugar transferase domain-containing protein</fullName>
    </recommendedName>
</protein>
<sequence length="496" mass="53515">MLDVCQLTGGTKRVCRWRRGIRRPATTAGAARRSGEDAYLAQVSVLTRCAAAWARRHLWGVLLVTALLVSAGMYAGNIAVLRRAAGGEAGRQARAAIASAALEAVAPGSVQARCAAATGVPKVALLLLTRGALPHEGAWRLWFAAAAGEVPLAALRAGGCSAKAFADVAAACSANALAADAIGNQHMFSVYVHTPPDFAGFPPNSLFHGREISAHINATWGDHALVDAAKALVKAALAEPANQKLALLSESDVPLYPPALVYQQLISEPRSRVNACLQDDMSEWRRHPAMSRGWPSFSPRAWRKSSQWFALTHLHAQLFLDDTVVDAVFRRHCYDRWDDELAGLYNCYSDEHQLAIVLALAGRQDETDCTGRLSNVDWTPGGPHPKTFLPSEVTAARLRELRLPEQCDAAAAVTLAERLFVLAGAPADRRPCDAEIAWSLRLLPPDCPLFARKFPANTSSQILSLLSDCSSGLGIVKCFDAVPRPRKNARLNLHQR</sequence>
<keyword evidence="6" id="KW-0812">Transmembrane</keyword>
<dbReference type="InterPro" id="IPR003406">
    <property type="entry name" value="Glyco_trans_14"/>
</dbReference>
<keyword evidence="2" id="KW-0328">Glycosyltransferase</keyword>
<dbReference type="AlphaFoldDB" id="A0AAW1S8F1"/>
<proteinExistence type="predicted"/>
<keyword evidence="5" id="KW-0325">Glycoprotein</keyword>
<evidence type="ECO:0000256" key="1">
    <source>
        <dbReference type="ARBA" id="ARBA00004606"/>
    </source>
</evidence>
<evidence type="ECO:0000256" key="2">
    <source>
        <dbReference type="ARBA" id="ARBA00022676"/>
    </source>
</evidence>
<accession>A0AAW1S8F1</accession>
<gene>
    <name evidence="7" type="ORF">WJX81_006609</name>
</gene>
<evidence type="ECO:0000313" key="8">
    <source>
        <dbReference type="Proteomes" id="UP001445335"/>
    </source>
</evidence>
<evidence type="ECO:0008006" key="9">
    <source>
        <dbReference type="Google" id="ProtNLM"/>
    </source>
</evidence>
<organism evidence="7 8">
    <name type="scientific">Elliptochloris bilobata</name>
    <dbReference type="NCBI Taxonomy" id="381761"/>
    <lineage>
        <taxon>Eukaryota</taxon>
        <taxon>Viridiplantae</taxon>
        <taxon>Chlorophyta</taxon>
        <taxon>core chlorophytes</taxon>
        <taxon>Trebouxiophyceae</taxon>
        <taxon>Trebouxiophyceae incertae sedis</taxon>
        <taxon>Elliptochloris clade</taxon>
        <taxon>Elliptochloris</taxon>
    </lineage>
</organism>
<dbReference type="PANTHER" id="PTHR31042:SF8">
    <property type="entry name" value="CORE-2_I-BRANCHING BETA-1,6-N-ACETYLGLUCOSAMINYLTRANSFERASE FAMILY PROTEIN"/>
    <property type="match status" value="1"/>
</dbReference>
<comment type="subcellular location">
    <subcellularLocation>
        <location evidence="1">Membrane</location>
        <topology evidence="1">Single-pass type II membrane protein</topology>
    </subcellularLocation>
</comment>
<dbReference type="Proteomes" id="UP001445335">
    <property type="component" value="Unassembled WGS sequence"/>
</dbReference>
<keyword evidence="6" id="KW-1133">Transmembrane helix</keyword>
<dbReference type="PANTHER" id="PTHR31042">
    <property type="entry name" value="CORE-2/I-BRANCHING BETA-1,6-N-ACETYLGLUCOSAMINYLTRANSFERASE FAMILY PROTEIN-RELATED"/>
    <property type="match status" value="1"/>
</dbReference>
<evidence type="ECO:0000256" key="6">
    <source>
        <dbReference type="SAM" id="Phobius"/>
    </source>
</evidence>
<evidence type="ECO:0000256" key="3">
    <source>
        <dbReference type="ARBA" id="ARBA00022679"/>
    </source>
</evidence>
<keyword evidence="4 6" id="KW-0472">Membrane</keyword>
<dbReference type="GO" id="GO:0016020">
    <property type="term" value="C:membrane"/>
    <property type="evidence" value="ECO:0007669"/>
    <property type="project" value="UniProtKB-SubCell"/>
</dbReference>
<dbReference type="EMBL" id="JALJOU010000009">
    <property type="protein sequence ID" value="KAK9842061.1"/>
    <property type="molecule type" value="Genomic_DNA"/>
</dbReference>
<reference evidence="7 8" key="1">
    <citation type="journal article" date="2024" name="Nat. Commun.">
        <title>Phylogenomics reveals the evolutionary origins of lichenization in chlorophyte algae.</title>
        <authorList>
            <person name="Puginier C."/>
            <person name="Libourel C."/>
            <person name="Otte J."/>
            <person name="Skaloud P."/>
            <person name="Haon M."/>
            <person name="Grisel S."/>
            <person name="Petersen M."/>
            <person name="Berrin J.G."/>
            <person name="Delaux P.M."/>
            <person name="Dal Grande F."/>
            <person name="Keller J."/>
        </authorList>
    </citation>
    <scope>NUCLEOTIDE SEQUENCE [LARGE SCALE GENOMIC DNA]</scope>
    <source>
        <strain evidence="7 8">SAG 245.80</strain>
    </source>
</reference>
<dbReference type="InterPro" id="IPR044174">
    <property type="entry name" value="BC10-like"/>
</dbReference>
<name>A0AAW1S8F1_9CHLO</name>